<reference evidence="16" key="1">
    <citation type="submission" date="2021-02" db="EMBL/GenBank/DDBJ databases">
        <authorList>
            <person name="Steward A R."/>
        </authorList>
    </citation>
    <scope>NUCLEOTIDE SEQUENCE</scope>
</reference>
<sequence>MLVPVVLFLIILALIDLYYRFNYKGRLFAKIPGPTQWPIIGRSWSIVLPPDQLFSFSRSLYNKYGPVVGLNALDYRYINIYHPEDIEIILSNTKYNEKDEPYTYLKPWLREGLLISNGLKWRKRRKMLTQAFHFNILRKYAVTFVEQTDAFLNKVQAKAGKDMNLISLITMSTLEIMCETTMGTSLTVDIETMTSKYFKAIHEIGEIFFDRTCKAWLRINWVFNLTKTGKLLNKIVKDLHKFTMKIIHERKANFKNNLDDSNTKKGRLAMLDLLLQNEKDGNIDVDGIREEVDTFLFEGHDTTASALCFLILEIANDTTVQNKIYDELTHIFGDSNRAPTMDDLAEMKYLECCIKESLRLYPSVPMISRYIRNEMQFGNGCTIPAETVCIICVYDVHRLPNLYPEPEKFIPERFLPENSDHRHPFAYIPFSAGPRNCIGQKFAMLEIKTLISGLIRRFHVDPVTKTTDIRYKCDLVLRTTHPLYVRFRNREQK</sequence>
<accession>A0A821RVI3</accession>
<dbReference type="CDD" id="cd20628">
    <property type="entry name" value="CYP4"/>
    <property type="match status" value="1"/>
</dbReference>
<evidence type="ECO:0000256" key="13">
    <source>
        <dbReference type="ARBA" id="ARBA00023136"/>
    </source>
</evidence>
<dbReference type="InterPro" id="IPR050196">
    <property type="entry name" value="Cytochrome_P450_Monoox"/>
</dbReference>
<dbReference type="InterPro" id="IPR001128">
    <property type="entry name" value="Cyt_P450"/>
</dbReference>
<evidence type="ECO:0000256" key="14">
    <source>
        <dbReference type="PIRSR" id="PIRSR602401-1"/>
    </source>
</evidence>
<comment type="cofactor">
    <cofactor evidence="1 14">
        <name>heme</name>
        <dbReference type="ChEBI" id="CHEBI:30413"/>
    </cofactor>
</comment>
<evidence type="ECO:0000256" key="9">
    <source>
        <dbReference type="ARBA" id="ARBA00022848"/>
    </source>
</evidence>
<evidence type="ECO:0000256" key="3">
    <source>
        <dbReference type="ARBA" id="ARBA00004174"/>
    </source>
</evidence>
<keyword evidence="7 14" id="KW-0479">Metal-binding</keyword>
<comment type="function">
    <text evidence="2">May be involved in the metabolism of insect hormones and in the breakdown of synthetic insecticides.</text>
</comment>
<evidence type="ECO:0000256" key="15">
    <source>
        <dbReference type="RuleBase" id="RU000461"/>
    </source>
</evidence>
<evidence type="ECO:0000256" key="7">
    <source>
        <dbReference type="ARBA" id="ARBA00022723"/>
    </source>
</evidence>
<gene>
    <name evidence="16" type="ORF">PMACD_LOCUS6726</name>
</gene>
<dbReference type="Pfam" id="PF00067">
    <property type="entry name" value="p450"/>
    <property type="match status" value="1"/>
</dbReference>
<proteinExistence type="inferred from homology"/>
<keyword evidence="8" id="KW-0256">Endoplasmic reticulum</keyword>
<evidence type="ECO:0000256" key="1">
    <source>
        <dbReference type="ARBA" id="ARBA00001971"/>
    </source>
</evidence>
<dbReference type="Proteomes" id="UP000663880">
    <property type="component" value="Unassembled WGS sequence"/>
</dbReference>
<dbReference type="PRINTS" id="PR00385">
    <property type="entry name" value="P450"/>
</dbReference>
<evidence type="ECO:0000256" key="12">
    <source>
        <dbReference type="ARBA" id="ARBA00023033"/>
    </source>
</evidence>
<name>A0A821RVI3_9NEOP</name>
<dbReference type="AlphaFoldDB" id="A0A821RVI3"/>
<keyword evidence="13" id="KW-0472">Membrane</keyword>
<dbReference type="EMBL" id="CAJOBZ010000015">
    <property type="protein sequence ID" value="CAF4847106.1"/>
    <property type="molecule type" value="Genomic_DNA"/>
</dbReference>
<evidence type="ECO:0000313" key="17">
    <source>
        <dbReference type="Proteomes" id="UP000663880"/>
    </source>
</evidence>
<dbReference type="PANTHER" id="PTHR24291:SF189">
    <property type="entry name" value="CYTOCHROME P450 4C3-RELATED"/>
    <property type="match status" value="1"/>
</dbReference>
<evidence type="ECO:0000256" key="11">
    <source>
        <dbReference type="ARBA" id="ARBA00023004"/>
    </source>
</evidence>
<dbReference type="PANTHER" id="PTHR24291">
    <property type="entry name" value="CYTOCHROME P450 FAMILY 4"/>
    <property type="match status" value="1"/>
</dbReference>
<evidence type="ECO:0000256" key="6">
    <source>
        <dbReference type="ARBA" id="ARBA00022617"/>
    </source>
</evidence>
<evidence type="ECO:0000256" key="5">
    <source>
        <dbReference type="ARBA" id="ARBA00010617"/>
    </source>
</evidence>
<evidence type="ECO:0008006" key="18">
    <source>
        <dbReference type="Google" id="ProtNLM"/>
    </source>
</evidence>
<dbReference type="GO" id="GO:0020037">
    <property type="term" value="F:heme binding"/>
    <property type="evidence" value="ECO:0007669"/>
    <property type="project" value="InterPro"/>
</dbReference>
<evidence type="ECO:0000256" key="4">
    <source>
        <dbReference type="ARBA" id="ARBA00004406"/>
    </source>
</evidence>
<keyword evidence="9" id="KW-0492">Microsome</keyword>
<dbReference type="InterPro" id="IPR017972">
    <property type="entry name" value="Cyt_P450_CS"/>
</dbReference>
<keyword evidence="10 15" id="KW-0560">Oxidoreductase</keyword>
<comment type="subcellular location">
    <subcellularLocation>
        <location evidence="4">Endoplasmic reticulum membrane</location>
        <topology evidence="4">Peripheral membrane protein</topology>
    </subcellularLocation>
    <subcellularLocation>
        <location evidence="3">Microsome membrane</location>
        <topology evidence="3">Peripheral membrane protein</topology>
    </subcellularLocation>
</comment>
<feature type="binding site" description="axial binding residue" evidence="14">
    <location>
        <position position="437"/>
    </location>
    <ligand>
        <name>heme</name>
        <dbReference type="ChEBI" id="CHEBI:30413"/>
    </ligand>
    <ligandPart>
        <name>Fe</name>
        <dbReference type="ChEBI" id="CHEBI:18248"/>
    </ligandPart>
</feature>
<keyword evidence="11 14" id="KW-0408">Iron</keyword>
<dbReference type="OrthoDB" id="1470350at2759"/>
<dbReference type="GO" id="GO:0016705">
    <property type="term" value="F:oxidoreductase activity, acting on paired donors, with incorporation or reduction of molecular oxygen"/>
    <property type="evidence" value="ECO:0007669"/>
    <property type="project" value="InterPro"/>
</dbReference>
<comment type="caution">
    <text evidence="16">The sequence shown here is derived from an EMBL/GenBank/DDBJ whole genome shotgun (WGS) entry which is preliminary data.</text>
</comment>
<dbReference type="InterPro" id="IPR002401">
    <property type="entry name" value="Cyt_P450_E_grp-I"/>
</dbReference>
<organism evidence="16 17">
    <name type="scientific">Pieris macdunnoughi</name>
    <dbReference type="NCBI Taxonomy" id="345717"/>
    <lineage>
        <taxon>Eukaryota</taxon>
        <taxon>Metazoa</taxon>
        <taxon>Ecdysozoa</taxon>
        <taxon>Arthropoda</taxon>
        <taxon>Hexapoda</taxon>
        <taxon>Insecta</taxon>
        <taxon>Pterygota</taxon>
        <taxon>Neoptera</taxon>
        <taxon>Endopterygota</taxon>
        <taxon>Lepidoptera</taxon>
        <taxon>Glossata</taxon>
        <taxon>Ditrysia</taxon>
        <taxon>Papilionoidea</taxon>
        <taxon>Pieridae</taxon>
        <taxon>Pierinae</taxon>
        <taxon>Pieris</taxon>
    </lineage>
</organism>
<keyword evidence="6 14" id="KW-0349">Heme</keyword>
<dbReference type="PROSITE" id="PS00086">
    <property type="entry name" value="CYTOCHROME_P450"/>
    <property type="match status" value="1"/>
</dbReference>
<dbReference type="GO" id="GO:0004497">
    <property type="term" value="F:monooxygenase activity"/>
    <property type="evidence" value="ECO:0007669"/>
    <property type="project" value="UniProtKB-KW"/>
</dbReference>
<dbReference type="SUPFAM" id="SSF48264">
    <property type="entry name" value="Cytochrome P450"/>
    <property type="match status" value="1"/>
</dbReference>
<dbReference type="GO" id="GO:0005789">
    <property type="term" value="C:endoplasmic reticulum membrane"/>
    <property type="evidence" value="ECO:0007669"/>
    <property type="project" value="UniProtKB-SubCell"/>
</dbReference>
<dbReference type="Gene3D" id="1.10.630.10">
    <property type="entry name" value="Cytochrome P450"/>
    <property type="match status" value="1"/>
</dbReference>
<dbReference type="GO" id="GO:0005506">
    <property type="term" value="F:iron ion binding"/>
    <property type="evidence" value="ECO:0007669"/>
    <property type="project" value="InterPro"/>
</dbReference>
<evidence type="ECO:0000256" key="10">
    <source>
        <dbReference type="ARBA" id="ARBA00023002"/>
    </source>
</evidence>
<keyword evidence="12 15" id="KW-0503">Monooxygenase</keyword>
<protein>
    <recommendedName>
        <fullName evidence="18">Cytochrome P450</fullName>
    </recommendedName>
</protein>
<evidence type="ECO:0000313" key="16">
    <source>
        <dbReference type="EMBL" id="CAF4847106.1"/>
    </source>
</evidence>
<evidence type="ECO:0000256" key="2">
    <source>
        <dbReference type="ARBA" id="ARBA00003690"/>
    </source>
</evidence>
<evidence type="ECO:0000256" key="8">
    <source>
        <dbReference type="ARBA" id="ARBA00022824"/>
    </source>
</evidence>
<dbReference type="InterPro" id="IPR036396">
    <property type="entry name" value="Cyt_P450_sf"/>
</dbReference>
<keyword evidence="17" id="KW-1185">Reference proteome</keyword>
<comment type="similarity">
    <text evidence="5 15">Belongs to the cytochrome P450 family.</text>
</comment>
<dbReference type="PRINTS" id="PR00463">
    <property type="entry name" value="EP450I"/>
</dbReference>